<reference evidence="4 5" key="1">
    <citation type="submission" date="2024-10" db="EMBL/GenBank/DDBJ databases">
        <title>The Natural Products Discovery Center: Release of the First 8490 Sequenced Strains for Exploring Actinobacteria Biosynthetic Diversity.</title>
        <authorList>
            <person name="Kalkreuter E."/>
            <person name="Kautsar S.A."/>
            <person name="Yang D."/>
            <person name="Bader C.D."/>
            <person name="Teijaro C.N."/>
            <person name="Fluegel L."/>
            <person name="Davis C.M."/>
            <person name="Simpson J.R."/>
            <person name="Lauterbach L."/>
            <person name="Steele A.D."/>
            <person name="Gui C."/>
            <person name="Meng S."/>
            <person name="Li G."/>
            <person name="Viehrig K."/>
            <person name="Ye F."/>
            <person name="Su P."/>
            <person name="Kiefer A.F."/>
            <person name="Nichols A."/>
            <person name="Cepeda A.J."/>
            <person name="Yan W."/>
            <person name="Fan B."/>
            <person name="Jiang Y."/>
            <person name="Adhikari A."/>
            <person name="Zheng C.-J."/>
            <person name="Schuster L."/>
            <person name="Cowan T.M."/>
            <person name="Smanski M.J."/>
            <person name="Chevrette M.G."/>
            <person name="De Carvalho L.P.S."/>
            <person name="Shen B."/>
        </authorList>
    </citation>
    <scope>NUCLEOTIDE SEQUENCE [LARGE SCALE GENOMIC DNA]</scope>
    <source>
        <strain evidence="4 5">NPDC004045</strain>
    </source>
</reference>
<evidence type="ECO:0000256" key="2">
    <source>
        <dbReference type="ARBA" id="ARBA00010617"/>
    </source>
</evidence>
<dbReference type="InterPro" id="IPR001128">
    <property type="entry name" value="Cyt_P450"/>
</dbReference>
<dbReference type="Pfam" id="PF00067">
    <property type="entry name" value="p450"/>
    <property type="match status" value="1"/>
</dbReference>
<dbReference type="PANTHER" id="PTHR24305">
    <property type="entry name" value="CYTOCHROME P450"/>
    <property type="match status" value="1"/>
</dbReference>
<comment type="similarity">
    <text evidence="2 3">Belongs to the cytochrome P450 family.</text>
</comment>
<keyword evidence="3" id="KW-0408">Iron</keyword>
<dbReference type="InterPro" id="IPR036396">
    <property type="entry name" value="Cyt_P450_sf"/>
</dbReference>
<sequence>MDADADADTSGRAAPRLPRWSLLHGLAAGLDFDRYLRRRAREGDPFYLSFPGLAPVLFSGTSDGARELFRAPITVVEPPRPNPIEPMVGTASLILTAGERHRADRAIIGPKLHGSTIRDLAEVISAATESEINWTGDQMNTLTAGRRITLRVILTAVFGPLPESRAREFSSAVTDFLAAFIPPLLLAPALRRGFAGRAPWDRFVAARGRLDRLILTEVGRRRREPATASPDLLDLLLATRYADGAAMTDTELCEQLRTLIVAGHETTATSLAWALYHLHRDPELLERARAEAATATDPAERARLPFLDGVCLETLRLHPPVPIVLRRLREPWTWRGLALPAGTTLGLAVPLLHGDPATFEQPRVFDPDRFATRRFSPFEYAPFGGGHRRCVGAALADYELRIVLATLLAGPRWALHPATARGGGPRAVPRNLATGPNRAIQLTRTQ</sequence>
<dbReference type="Proteomes" id="UP001601444">
    <property type="component" value="Unassembled WGS sequence"/>
</dbReference>
<dbReference type="PANTHER" id="PTHR24305:SF166">
    <property type="entry name" value="CYTOCHROME P450 12A4, MITOCHONDRIAL-RELATED"/>
    <property type="match status" value="1"/>
</dbReference>
<dbReference type="SUPFAM" id="SSF48264">
    <property type="entry name" value="Cytochrome P450"/>
    <property type="match status" value="1"/>
</dbReference>
<gene>
    <name evidence="4" type="ORF">ACFYTF_01000</name>
</gene>
<comment type="caution">
    <text evidence="4">The sequence shown here is derived from an EMBL/GenBank/DDBJ whole genome shotgun (WGS) entry which is preliminary data.</text>
</comment>
<evidence type="ECO:0000256" key="3">
    <source>
        <dbReference type="RuleBase" id="RU000461"/>
    </source>
</evidence>
<evidence type="ECO:0000256" key="1">
    <source>
        <dbReference type="ARBA" id="ARBA00001971"/>
    </source>
</evidence>
<accession>A0ABW6PGA4</accession>
<keyword evidence="5" id="KW-1185">Reference proteome</keyword>
<dbReference type="InterPro" id="IPR050121">
    <property type="entry name" value="Cytochrome_P450_monoxygenase"/>
</dbReference>
<evidence type="ECO:0000313" key="5">
    <source>
        <dbReference type="Proteomes" id="UP001601444"/>
    </source>
</evidence>
<dbReference type="PRINTS" id="PR00385">
    <property type="entry name" value="P450"/>
</dbReference>
<protein>
    <submittedName>
        <fullName evidence="4">Cytochrome P450</fullName>
    </submittedName>
</protein>
<keyword evidence="3" id="KW-0349">Heme</keyword>
<name>A0ABW6PGA4_9NOCA</name>
<keyword evidence="3" id="KW-0503">Monooxygenase</keyword>
<keyword evidence="3" id="KW-0560">Oxidoreductase</keyword>
<dbReference type="InterPro" id="IPR002401">
    <property type="entry name" value="Cyt_P450_E_grp-I"/>
</dbReference>
<dbReference type="RefSeq" id="WP_387698665.1">
    <property type="nucleotide sequence ID" value="NZ_JBIAMX010000001.1"/>
</dbReference>
<organism evidence="4 5">
    <name type="scientific">Nocardia thailandica</name>
    <dbReference type="NCBI Taxonomy" id="257275"/>
    <lineage>
        <taxon>Bacteria</taxon>
        <taxon>Bacillati</taxon>
        <taxon>Actinomycetota</taxon>
        <taxon>Actinomycetes</taxon>
        <taxon>Mycobacteriales</taxon>
        <taxon>Nocardiaceae</taxon>
        <taxon>Nocardia</taxon>
    </lineage>
</organism>
<proteinExistence type="inferred from homology"/>
<keyword evidence="3" id="KW-0479">Metal-binding</keyword>
<dbReference type="PROSITE" id="PS00086">
    <property type="entry name" value="CYTOCHROME_P450"/>
    <property type="match status" value="1"/>
</dbReference>
<dbReference type="EMBL" id="JBIAMX010000001">
    <property type="protein sequence ID" value="MFF0541398.1"/>
    <property type="molecule type" value="Genomic_DNA"/>
</dbReference>
<comment type="cofactor">
    <cofactor evidence="1">
        <name>heme</name>
        <dbReference type="ChEBI" id="CHEBI:30413"/>
    </cofactor>
</comment>
<dbReference type="Gene3D" id="1.10.630.10">
    <property type="entry name" value="Cytochrome P450"/>
    <property type="match status" value="1"/>
</dbReference>
<dbReference type="InterPro" id="IPR017972">
    <property type="entry name" value="Cyt_P450_CS"/>
</dbReference>
<dbReference type="PRINTS" id="PR00463">
    <property type="entry name" value="EP450I"/>
</dbReference>
<evidence type="ECO:0000313" key="4">
    <source>
        <dbReference type="EMBL" id="MFF0541398.1"/>
    </source>
</evidence>